<dbReference type="EMBL" id="ADBL01000695">
    <property type="status" value="NOT_ANNOTATED_CDS"/>
    <property type="molecule type" value="Genomic_DNA"/>
</dbReference>
<gene>
    <name evidence="1" type="ORF">MAPG_02858</name>
</gene>
<proteinExistence type="predicted"/>
<accession>A0A0C4DSH7</accession>
<dbReference type="EMBL" id="GL876967">
    <property type="protein sequence ID" value="KLU83808.1"/>
    <property type="molecule type" value="Genomic_DNA"/>
</dbReference>
<name>A0A0C4DSH7_MAGP6</name>
<reference evidence="2" key="5">
    <citation type="submission" date="2015-06" db="UniProtKB">
        <authorList>
            <consortium name="EnsemblFungi"/>
        </authorList>
    </citation>
    <scope>IDENTIFICATION</scope>
    <source>
        <strain evidence="2">ATCC 64411</strain>
    </source>
</reference>
<dbReference type="Proteomes" id="UP000011715">
    <property type="component" value="Unassembled WGS sequence"/>
</dbReference>
<dbReference type="AlphaFoldDB" id="A0A0C4DSH7"/>
<organism evidence="2 3">
    <name type="scientific">Magnaporthiopsis poae (strain ATCC 64411 / 73-15)</name>
    <name type="common">Kentucky bluegrass fungus</name>
    <name type="synonym">Magnaporthe poae</name>
    <dbReference type="NCBI Taxonomy" id="644358"/>
    <lineage>
        <taxon>Eukaryota</taxon>
        <taxon>Fungi</taxon>
        <taxon>Dikarya</taxon>
        <taxon>Ascomycota</taxon>
        <taxon>Pezizomycotina</taxon>
        <taxon>Sordariomycetes</taxon>
        <taxon>Sordariomycetidae</taxon>
        <taxon>Magnaporthales</taxon>
        <taxon>Magnaporthaceae</taxon>
        <taxon>Magnaporthiopsis</taxon>
    </lineage>
</organism>
<reference evidence="1" key="3">
    <citation type="submission" date="2011-03" db="EMBL/GenBank/DDBJ databases">
        <title>Annotation of Magnaporthe poae ATCC 64411.</title>
        <authorList>
            <person name="Ma L.-J."/>
            <person name="Dead R."/>
            <person name="Young S.K."/>
            <person name="Zeng Q."/>
            <person name="Gargeya S."/>
            <person name="Fitzgerald M."/>
            <person name="Haas B."/>
            <person name="Abouelleil A."/>
            <person name="Alvarado L."/>
            <person name="Arachchi H.M."/>
            <person name="Berlin A."/>
            <person name="Brown A."/>
            <person name="Chapman S.B."/>
            <person name="Chen Z."/>
            <person name="Dunbar C."/>
            <person name="Freedman E."/>
            <person name="Gearin G."/>
            <person name="Gellesch M."/>
            <person name="Goldberg J."/>
            <person name="Griggs A."/>
            <person name="Gujja S."/>
            <person name="Heiman D."/>
            <person name="Howarth C."/>
            <person name="Larson L."/>
            <person name="Lui A."/>
            <person name="MacDonald P.J.P."/>
            <person name="Mehta T."/>
            <person name="Montmayeur A."/>
            <person name="Murphy C."/>
            <person name="Neiman D."/>
            <person name="Pearson M."/>
            <person name="Priest M."/>
            <person name="Roberts A."/>
            <person name="Saif S."/>
            <person name="Shea T."/>
            <person name="Shenoy N."/>
            <person name="Sisk P."/>
            <person name="Stolte C."/>
            <person name="Sykes S."/>
            <person name="Yandava C."/>
            <person name="Wortman J."/>
            <person name="Nusbaum C."/>
            <person name="Birren B."/>
        </authorList>
    </citation>
    <scope>NUCLEOTIDE SEQUENCE</scope>
    <source>
        <strain evidence="1">ATCC 64411</strain>
    </source>
</reference>
<reference evidence="3" key="2">
    <citation type="submission" date="2010-05" db="EMBL/GenBank/DDBJ databases">
        <title>The genome sequence of Magnaporthe poae strain ATCC 64411.</title>
        <authorList>
            <person name="Ma L.-J."/>
            <person name="Dead R."/>
            <person name="Young S."/>
            <person name="Zeng Q."/>
            <person name="Koehrsen M."/>
            <person name="Alvarado L."/>
            <person name="Berlin A."/>
            <person name="Chapman S.B."/>
            <person name="Chen Z."/>
            <person name="Freedman E."/>
            <person name="Gellesch M."/>
            <person name="Goldberg J."/>
            <person name="Griggs A."/>
            <person name="Gujja S."/>
            <person name="Heilman E.R."/>
            <person name="Heiman D."/>
            <person name="Hepburn T."/>
            <person name="Howarth C."/>
            <person name="Jen D."/>
            <person name="Larson L."/>
            <person name="Mehta T."/>
            <person name="Neiman D."/>
            <person name="Pearson M."/>
            <person name="Roberts A."/>
            <person name="Saif S."/>
            <person name="Shea T."/>
            <person name="Shenoy N."/>
            <person name="Sisk P."/>
            <person name="Stolte C."/>
            <person name="Sykes S."/>
            <person name="Walk T."/>
            <person name="White J."/>
            <person name="Yandava C."/>
            <person name="Haas B."/>
            <person name="Nusbaum C."/>
            <person name="Birren B."/>
        </authorList>
    </citation>
    <scope>NUCLEOTIDE SEQUENCE [LARGE SCALE GENOMIC DNA]</scope>
    <source>
        <strain evidence="3">ATCC 64411 / 73-15</strain>
    </source>
</reference>
<dbReference type="VEuPathDB" id="FungiDB:MAPG_02858"/>
<reference evidence="1" key="1">
    <citation type="submission" date="2010-05" db="EMBL/GenBank/DDBJ databases">
        <title>The Genome Sequence of Magnaporthe poae strain ATCC 64411.</title>
        <authorList>
            <consortium name="The Broad Institute Genome Sequencing Platform"/>
            <consortium name="Broad Institute Genome Sequencing Center for Infectious Disease"/>
            <person name="Ma L.-J."/>
            <person name="Dead R."/>
            <person name="Young S."/>
            <person name="Zeng Q."/>
            <person name="Koehrsen M."/>
            <person name="Alvarado L."/>
            <person name="Berlin A."/>
            <person name="Chapman S.B."/>
            <person name="Chen Z."/>
            <person name="Freedman E."/>
            <person name="Gellesch M."/>
            <person name="Goldberg J."/>
            <person name="Griggs A."/>
            <person name="Gujja S."/>
            <person name="Heilman E.R."/>
            <person name="Heiman D."/>
            <person name="Hepburn T."/>
            <person name="Howarth C."/>
            <person name="Jen D."/>
            <person name="Larson L."/>
            <person name="Mehta T."/>
            <person name="Neiman D."/>
            <person name="Pearson M."/>
            <person name="Roberts A."/>
            <person name="Saif S."/>
            <person name="Shea T."/>
            <person name="Shenoy N."/>
            <person name="Sisk P."/>
            <person name="Stolte C."/>
            <person name="Sykes S."/>
            <person name="Walk T."/>
            <person name="White J."/>
            <person name="Yandava C."/>
            <person name="Haas B."/>
            <person name="Nusbaum C."/>
            <person name="Birren B."/>
        </authorList>
    </citation>
    <scope>NUCLEOTIDE SEQUENCE</scope>
    <source>
        <strain evidence="1">ATCC 64411</strain>
    </source>
</reference>
<evidence type="ECO:0000313" key="1">
    <source>
        <dbReference type="EMBL" id="KLU83808.1"/>
    </source>
</evidence>
<evidence type="ECO:0000313" key="2">
    <source>
        <dbReference type="EnsemblFungi" id="MAPG_02858T0"/>
    </source>
</evidence>
<protein>
    <submittedName>
        <fullName evidence="1 2">Uncharacterized protein</fullName>
    </submittedName>
</protein>
<evidence type="ECO:0000313" key="3">
    <source>
        <dbReference type="Proteomes" id="UP000011715"/>
    </source>
</evidence>
<keyword evidence="3" id="KW-1185">Reference proteome</keyword>
<sequence length="192" mass="21187">MSIVSPADARNVEVGCASDCAKAHCLDPLANARRLISSRLLRPSARPGLPLVAPLLTYHTSTPSYWCASPRPDESSYLPLYDSTDTRGVPAKPQQDFTAPPQDFRRTLAFRVLRRTWATFPDPSRKSPFFGLQHPYPYWCCAAVGYLIHNVTAILVYLVSNDFGEDMTAGLCPSVGVVFVDFSSLLRSSSLF</sequence>
<reference evidence="2" key="4">
    <citation type="journal article" date="2015" name="G3 (Bethesda)">
        <title>Genome sequences of three phytopathogenic species of the Magnaporthaceae family of fungi.</title>
        <authorList>
            <person name="Okagaki L.H."/>
            <person name="Nunes C.C."/>
            <person name="Sailsbery J."/>
            <person name="Clay B."/>
            <person name="Brown D."/>
            <person name="John T."/>
            <person name="Oh Y."/>
            <person name="Young N."/>
            <person name="Fitzgerald M."/>
            <person name="Haas B.J."/>
            <person name="Zeng Q."/>
            <person name="Young S."/>
            <person name="Adiconis X."/>
            <person name="Fan L."/>
            <person name="Levin J.Z."/>
            <person name="Mitchell T.K."/>
            <person name="Okubara P.A."/>
            <person name="Farman M.L."/>
            <person name="Kohn L.M."/>
            <person name="Birren B."/>
            <person name="Ma L.-J."/>
            <person name="Dean R.A."/>
        </authorList>
    </citation>
    <scope>NUCLEOTIDE SEQUENCE</scope>
    <source>
        <strain evidence="2">ATCC 64411 / 73-15</strain>
    </source>
</reference>
<dbReference type="EnsemblFungi" id="MAPG_02858T0">
    <property type="protein sequence ID" value="MAPG_02858T0"/>
    <property type="gene ID" value="MAPG_02858"/>
</dbReference>